<accession>A0A0M3HM09</accession>
<evidence type="ECO:0000313" key="2">
    <source>
        <dbReference type="WBParaSite" id="ALUE_0000255401-mRNA-1"/>
    </source>
</evidence>
<protein>
    <submittedName>
        <fullName evidence="2">Uncharacterized protein</fullName>
    </submittedName>
</protein>
<keyword evidence="1" id="KW-1185">Reference proteome</keyword>
<reference evidence="2" key="1">
    <citation type="submission" date="2017-02" db="UniProtKB">
        <authorList>
            <consortium name="WormBaseParasite"/>
        </authorList>
    </citation>
    <scope>IDENTIFICATION</scope>
</reference>
<dbReference type="AlphaFoldDB" id="A0A0M3HM09"/>
<dbReference type="Proteomes" id="UP000036681">
    <property type="component" value="Unplaced"/>
</dbReference>
<name>A0A0M3HM09_ASCLU</name>
<sequence>MMDPSRARIDCVGVDDEEGVSPASSAAPALVHAEHSSRGTLKYRGGWFLSSYHLVSAFMNGQLAVKHVEI</sequence>
<proteinExistence type="predicted"/>
<organism evidence="1 2">
    <name type="scientific">Ascaris lumbricoides</name>
    <name type="common">Giant roundworm</name>
    <dbReference type="NCBI Taxonomy" id="6252"/>
    <lineage>
        <taxon>Eukaryota</taxon>
        <taxon>Metazoa</taxon>
        <taxon>Ecdysozoa</taxon>
        <taxon>Nematoda</taxon>
        <taxon>Chromadorea</taxon>
        <taxon>Rhabditida</taxon>
        <taxon>Spirurina</taxon>
        <taxon>Ascaridomorpha</taxon>
        <taxon>Ascaridoidea</taxon>
        <taxon>Ascarididae</taxon>
        <taxon>Ascaris</taxon>
    </lineage>
</organism>
<dbReference type="WBParaSite" id="ALUE_0000255401-mRNA-1">
    <property type="protein sequence ID" value="ALUE_0000255401-mRNA-1"/>
    <property type="gene ID" value="ALUE_0000255401"/>
</dbReference>
<evidence type="ECO:0000313" key="1">
    <source>
        <dbReference type="Proteomes" id="UP000036681"/>
    </source>
</evidence>